<dbReference type="InterPro" id="IPR020845">
    <property type="entry name" value="AMP-binding_CS"/>
</dbReference>
<evidence type="ECO:0000256" key="4">
    <source>
        <dbReference type="ARBA" id="ARBA00023098"/>
    </source>
</evidence>
<dbReference type="Proteomes" id="UP000233766">
    <property type="component" value="Unassembled WGS sequence"/>
</dbReference>
<dbReference type="GO" id="GO:0005886">
    <property type="term" value="C:plasma membrane"/>
    <property type="evidence" value="ECO:0007669"/>
    <property type="project" value="TreeGrafter"/>
</dbReference>
<dbReference type="PROSITE" id="PS00455">
    <property type="entry name" value="AMP_BINDING"/>
    <property type="match status" value="1"/>
</dbReference>
<feature type="domain" description="AMP-binding enzyme C-terminal" evidence="6">
    <location>
        <begin position="446"/>
        <end position="551"/>
    </location>
</feature>
<sequence>MQLFPDILARRALDEPDRIAYIFLDDNGAEHTTTTYRELHDAAMAVAGLLRSRCEPGDRALLVFPQCVEFITAYFGCLYANIVAVPVNPPRRGKVQDATRAIVADCAPTAVLTIGAVLEPLRSVLEPLCTAQQWLAVDELPTTETDFAPAAADPDSVAFLQYTSGSTSAPKGVMVTHRNLVANEEMIRHSFGHDRESTVVGWAPFFHDQGLIGNVLQPVYVGASCIQMSPTTFIRRPLRWLEAISRYRAHTSGGPNFAFDACVARAAAGELPDLDLSSWKVAFNGAEPIRAETLDRFAKTFAPLGFSAQAVFPCYGLAEATLLVSASGKGRGPRLLDADIDALADRRYVAAAVNRGRTLVGSGAVLPGEALRIVDPETGGLCPPDRAGEIWVAGDHVAQGYRGLPEATTATFHARIGDDTEHTYLRTGDLGLVVDDELYVVGRLKDMIIIRGRNYYPHDIEHTVARAHPALRAGSGAAFAVPGRDGDKLVVVQELQRDADVDSDDIVGAIRAAVTQEHELALADVVLAAPGTVQKTSSGKIMRAAARKRYLQ</sequence>
<keyword evidence="4" id="KW-0443">Lipid metabolism</keyword>
<evidence type="ECO:0000313" key="8">
    <source>
        <dbReference type="Proteomes" id="UP000233766"/>
    </source>
</evidence>
<gene>
    <name evidence="7" type="ORF">ATK86_5693</name>
</gene>
<feature type="domain" description="AMP-dependent synthetase/ligase" evidence="5">
    <location>
        <begin position="9"/>
        <end position="401"/>
    </location>
</feature>
<dbReference type="PANTHER" id="PTHR22754:SF32">
    <property type="entry name" value="DISCO-INTERACTING PROTEIN 2"/>
    <property type="match status" value="1"/>
</dbReference>
<dbReference type="GO" id="GO:0070566">
    <property type="term" value="F:adenylyltransferase activity"/>
    <property type="evidence" value="ECO:0007669"/>
    <property type="project" value="TreeGrafter"/>
</dbReference>
<dbReference type="AlphaFoldDB" id="A0A2N3VHZ0"/>
<dbReference type="RefSeq" id="WP_245914780.1">
    <property type="nucleotide sequence ID" value="NZ_PJMW01000002.1"/>
</dbReference>
<dbReference type="InterPro" id="IPR040097">
    <property type="entry name" value="FAAL/FAAC"/>
</dbReference>
<evidence type="ECO:0000256" key="2">
    <source>
        <dbReference type="ARBA" id="ARBA00022598"/>
    </source>
</evidence>
<evidence type="ECO:0000259" key="6">
    <source>
        <dbReference type="Pfam" id="PF23024"/>
    </source>
</evidence>
<dbReference type="EMBL" id="PJMW01000002">
    <property type="protein sequence ID" value="PKV81230.1"/>
    <property type="molecule type" value="Genomic_DNA"/>
</dbReference>
<evidence type="ECO:0000313" key="7">
    <source>
        <dbReference type="EMBL" id="PKV81230.1"/>
    </source>
</evidence>
<dbReference type="InterPro" id="IPR042099">
    <property type="entry name" value="ANL_N_sf"/>
</dbReference>
<comment type="similarity">
    <text evidence="1">Belongs to the ATP-dependent AMP-binding enzyme family.</text>
</comment>
<dbReference type="InterPro" id="IPR025110">
    <property type="entry name" value="AMP-bd_C"/>
</dbReference>
<protein>
    <submittedName>
        <fullName evidence="7">Acyl-CoA synthetase (AMP-forming)/AMP-acid ligase II</fullName>
    </submittedName>
</protein>
<dbReference type="PANTHER" id="PTHR22754">
    <property type="entry name" value="DISCO-INTERACTING PROTEIN 2 DIP2 -RELATED"/>
    <property type="match status" value="1"/>
</dbReference>
<dbReference type="InterPro" id="IPR045851">
    <property type="entry name" value="AMP-bd_C_sf"/>
</dbReference>
<dbReference type="Gene3D" id="3.40.50.12780">
    <property type="entry name" value="N-terminal domain of ligase-like"/>
    <property type="match status" value="1"/>
</dbReference>
<dbReference type="GO" id="GO:0006633">
    <property type="term" value="P:fatty acid biosynthetic process"/>
    <property type="evidence" value="ECO:0007669"/>
    <property type="project" value="TreeGrafter"/>
</dbReference>
<dbReference type="SUPFAM" id="SSF56801">
    <property type="entry name" value="Acetyl-CoA synthetase-like"/>
    <property type="match status" value="1"/>
</dbReference>
<reference evidence="7 8" key="1">
    <citation type="submission" date="2017-12" db="EMBL/GenBank/DDBJ databases">
        <title>Sequencing the genomes of 1000 Actinobacteria strains.</title>
        <authorList>
            <person name="Klenk H.-P."/>
        </authorList>
    </citation>
    <scope>NUCLEOTIDE SEQUENCE [LARGE SCALE GENOMIC DNA]</scope>
    <source>
        <strain evidence="7 8">DSM 44489</strain>
    </source>
</reference>
<dbReference type="Gene3D" id="3.30.300.30">
    <property type="match status" value="1"/>
</dbReference>
<dbReference type="GO" id="GO:0016874">
    <property type="term" value="F:ligase activity"/>
    <property type="evidence" value="ECO:0007669"/>
    <property type="project" value="UniProtKB-KW"/>
</dbReference>
<proteinExistence type="inferred from homology"/>
<dbReference type="CDD" id="cd05931">
    <property type="entry name" value="FAAL"/>
    <property type="match status" value="1"/>
</dbReference>
<name>A0A2N3VHZ0_9NOCA</name>
<keyword evidence="3" id="KW-0276">Fatty acid metabolism</keyword>
<keyword evidence="8" id="KW-1185">Reference proteome</keyword>
<dbReference type="InterPro" id="IPR000873">
    <property type="entry name" value="AMP-dep_synth/lig_dom"/>
</dbReference>
<dbReference type="GO" id="GO:0071766">
    <property type="term" value="P:Actinobacterium-type cell wall biogenesis"/>
    <property type="evidence" value="ECO:0007669"/>
    <property type="project" value="UniProtKB-ARBA"/>
</dbReference>
<organism evidence="7 8">
    <name type="scientific">Nocardia fluminea</name>
    <dbReference type="NCBI Taxonomy" id="134984"/>
    <lineage>
        <taxon>Bacteria</taxon>
        <taxon>Bacillati</taxon>
        <taxon>Actinomycetota</taxon>
        <taxon>Actinomycetes</taxon>
        <taxon>Mycobacteriales</taxon>
        <taxon>Nocardiaceae</taxon>
        <taxon>Nocardia</taxon>
    </lineage>
</organism>
<evidence type="ECO:0000259" key="5">
    <source>
        <dbReference type="Pfam" id="PF00501"/>
    </source>
</evidence>
<dbReference type="FunFam" id="3.40.50.12780:FF:000013">
    <property type="entry name" value="Long-chain-fatty-acid--AMP ligase FadD32"/>
    <property type="match status" value="1"/>
</dbReference>
<dbReference type="Pfam" id="PF23024">
    <property type="entry name" value="AMP-dom_DIP2-like"/>
    <property type="match status" value="1"/>
</dbReference>
<dbReference type="Pfam" id="PF00501">
    <property type="entry name" value="AMP-binding"/>
    <property type="match status" value="1"/>
</dbReference>
<keyword evidence="2 7" id="KW-0436">Ligase</keyword>
<comment type="caution">
    <text evidence="7">The sequence shown here is derived from an EMBL/GenBank/DDBJ whole genome shotgun (WGS) entry which is preliminary data.</text>
</comment>
<evidence type="ECO:0000256" key="3">
    <source>
        <dbReference type="ARBA" id="ARBA00022832"/>
    </source>
</evidence>
<evidence type="ECO:0000256" key="1">
    <source>
        <dbReference type="ARBA" id="ARBA00006432"/>
    </source>
</evidence>
<accession>A0A2N3VHZ0</accession>